<gene>
    <name evidence="2" type="ORF">DFP90_11327</name>
</gene>
<reference evidence="2 3" key="1">
    <citation type="submission" date="2018-07" db="EMBL/GenBank/DDBJ databases">
        <title>Genomic Encyclopedia of Type Strains, Phase III (KMG-III): the genomes of soil and plant-associated and newly described type strains.</title>
        <authorList>
            <person name="Whitman W."/>
        </authorList>
    </citation>
    <scope>NUCLEOTIDE SEQUENCE [LARGE SCALE GENOMIC DNA]</scope>
    <source>
        <strain evidence="2 3">CECT 8488</strain>
    </source>
</reference>
<proteinExistence type="predicted"/>
<evidence type="ECO:0000313" key="3">
    <source>
        <dbReference type="Proteomes" id="UP000256845"/>
    </source>
</evidence>
<name>A0A3D9H5U7_9PROT</name>
<dbReference type="Pfam" id="PF06568">
    <property type="entry name" value="YjiS-like"/>
    <property type="match status" value="1"/>
</dbReference>
<dbReference type="AlphaFoldDB" id="A0A3D9H5U7"/>
<organism evidence="2 3">
    <name type="scientific">Aestuariispira insulae</name>
    <dbReference type="NCBI Taxonomy" id="1461337"/>
    <lineage>
        <taxon>Bacteria</taxon>
        <taxon>Pseudomonadati</taxon>
        <taxon>Pseudomonadota</taxon>
        <taxon>Alphaproteobacteria</taxon>
        <taxon>Rhodospirillales</taxon>
        <taxon>Kiloniellaceae</taxon>
        <taxon>Aestuariispira</taxon>
    </lineage>
</organism>
<protein>
    <submittedName>
        <fullName evidence="2">Uncharacterized protein DUF1127</fullName>
    </submittedName>
</protein>
<dbReference type="Proteomes" id="UP000256845">
    <property type="component" value="Unassembled WGS sequence"/>
</dbReference>
<evidence type="ECO:0000313" key="2">
    <source>
        <dbReference type="EMBL" id="RED44822.1"/>
    </source>
</evidence>
<dbReference type="InterPro" id="IPR009506">
    <property type="entry name" value="YjiS-like"/>
</dbReference>
<sequence>MAAFTYENYGSASPVAEQLQRFGLMVGNAALKIADKVSLAYQRHQTRRQLQALSDRQLEDIGLSRGDIEGFVARI</sequence>
<keyword evidence="3" id="KW-1185">Reference proteome</keyword>
<evidence type="ECO:0000259" key="1">
    <source>
        <dbReference type="Pfam" id="PF06568"/>
    </source>
</evidence>
<dbReference type="RefSeq" id="WP_218044752.1">
    <property type="nucleotide sequence ID" value="NZ_QRDW01000013.1"/>
</dbReference>
<comment type="caution">
    <text evidence="2">The sequence shown here is derived from an EMBL/GenBank/DDBJ whole genome shotgun (WGS) entry which is preliminary data.</text>
</comment>
<feature type="domain" description="YjiS-like" evidence="1">
    <location>
        <begin position="34"/>
        <end position="69"/>
    </location>
</feature>
<dbReference type="EMBL" id="QRDW01000013">
    <property type="protein sequence ID" value="RED44822.1"/>
    <property type="molecule type" value="Genomic_DNA"/>
</dbReference>
<accession>A0A3D9H5U7</accession>